<dbReference type="Gene3D" id="3.40.50.20">
    <property type="match status" value="1"/>
</dbReference>
<evidence type="ECO:0000256" key="4">
    <source>
        <dbReference type="PROSITE-ProRule" id="PRU00409"/>
    </source>
</evidence>
<dbReference type="InterPro" id="IPR011761">
    <property type="entry name" value="ATP-grasp"/>
</dbReference>
<dbReference type="PANTHER" id="PTHR21621">
    <property type="entry name" value="RIBOSOMAL PROTEIN S6 MODIFICATION PROTEIN"/>
    <property type="match status" value="1"/>
</dbReference>
<dbReference type="InterPro" id="IPR004666">
    <property type="entry name" value="Rp_bS6_RimK/Lys_biosynth_LsyX"/>
</dbReference>
<dbReference type="Gene3D" id="3.30.470.20">
    <property type="entry name" value="ATP-grasp fold, B domain"/>
    <property type="match status" value="1"/>
</dbReference>
<sequence>MYGWVIFNGHMQKEAFLQFPNQLKVTANTLGIEIKLVPNHYITQIVTSSNTSLKHKDNIALPSFVIFHDKDITLARQFEQISIPVFNSSTCIDICDNKVWMYQVLARHEINIPKTVFAPKVFHNTPTLDMESYLNLTKPFSYPFIVKEGYGSFGEQVYLIKNQKQYLDKVTEIYDKPFLLQQFIDSSYGEDLRLFVVGDHVVAAIKRQSKEDFRANVYLGSTVSAYTPTEKEKQLALQAAKAVGATYCGVDILLGPDQEPIICEVNTNAHVANILKYTGIDVTHSILNTIMKEIH</sequence>
<dbReference type="SUPFAM" id="SSF56059">
    <property type="entry name" value="Glutathione synthetase ATP-binding domain-like"/>
    <property type="match status" value="1"/>
</dbReference>
<evidence type="ECO:0000259" key="5">
    <source>
        <dbReference type="PROSITE" id="PS50975"/>
    </source>
</evidence>
<dbReference type="RefSeq" id="WP_390199303.1">
    <property type="nucleotide sequence ID" value="NZ_JBHSDV010000003.1"/>
</dbReference>
<evidence type="ECO:0000313" key="6">
    <source>
        <dbReference type="EMBL" id="MFC4388347.1"/>
    </source>
</evidence>
<keyword evidence="2 4" id="KW-0547">Nucleotide-binding</keyword>
<organism evidence="6 7">
    <name type="scientific">Gracilibacillus marinus</name>
    <dbReference type="NCBI Taxonomy" id="630535"/>
    <lineage>
        <taxon>Bacteria</taxon>
        <taxon>Bacillati</taxon>
        <taxon>Bacillota</taxon>
        <taxon>Bacilli</taxon>
        <taxon>Bacillales</taxon>
        <taxon>Bacillaceae</taxon>
        <taxon>Gracilibacillus</taxon>
    </lineage>
</organism>
<evidence type="ECO:0000256" key="1">
    <source>
        <dbReference type="ARBA" id="ARBA00022723"/>
    </source>
</evidence>
<proteinExistence type="predicted"/>
<dbReference type="Proteomes" id="UP001595880">
    <property type="component" value="Unassembled WGS sequence"/>
</dbReference>
<name>A0ABV8VWU1_9BACI</name>
<evidence type="ECO:0000256" key="3">
    <source>
        <dbReference type="ARBA" id="ARBA00022840"/>
    </source>
</evidence>
<keyword evidence="7" id="KW-1185">Reference proteome</keyword>
<evidence type="ECO:0000313" key="7">
    <source>
        <dbReference type="Proteomes" id="UP001595880"/>
    </source>
</evidence>
<dbReference type="EMBL" id="JBHSDV010000003">
    <property type="protein sequence ID" value="MFC4388347.1"/>
    <property type="molecule type" value="Genomic_DNA"/>
</dbReference>
<accession>A0ABV8VWU1</accession>
<comment type="caution">
    <text evidence="6">The sequence shown here is derived from an EMBL/GenBank/DDBJ whole genome shotgun (WGS) entry which is preliminary data.</text>
</comment>
<protein>
    <submittedName>
        <fullName evidence="6">RimK family alpha-L-glutamate ligase</fullName>
    </submittedName>
</protein>
<feature type="domain" description="ATP-grasp" evidence="5">
    <location>
        <begin position="102"/>
        <end position="291"/>
    </location>
</feature>
<evidence type="ECO:0000256" key="2">
    <source>
        <dbReference type="ARBA" id="ARBA00022741"/>
    </source>
</evidence>
<dbReference type="PANTHER" id="PTHR21621:SF0">
    <property type="entry name" value="BETA-CITRYLGLUTAMATE SYNTHASE B-RELATED"/>
    <property type="match status" value="1"/>
</dbReference>
<dbReference type="Pfam" id="PF08443">
    <property type="entry name" value="RimK"/>
    <property type="match status" value="1"/>
</dbReference>
<keyword evidence="1" id="KW-0479">Metal-binding</keyword>
<keyword evidence="6" id="KW-0436">Ligase</keyword>
<reference evidence="7" key="1">
    <citation type="journal article" date="2019" name="Int. J. Syst. Evol. Microbiol.">
        <title>The Global Catalogue of Microorganisms (GCM) 10K type strain sequencing project: providing services to taxonomists for standard genome sequencing and annotation.</title>
        <authorList>
            <consortium name="The Broad Institute Genomics Platform"/>
            <consortium name="The Broad Institute Genome Sequencing Center for Infectious Disease"/>
            <person name="Wu L."/>
            <person name="Ma J."/>
        </authorList>
    </citation>
    <scope>NUCLEOTIDE SEQUENCE [LARGE SCALE GENOMIC DNA]</scope>
    <source>
        <strain evidence="7">KACC 14058</strain>
    </source>
</reference>
<gene>
    <name evidence="6" type="ORF">ACFOZ1_11100</name>
</gene>
<dbReference type="InterPro" id="IPR013651">
    <property type="entry name" value="ATP-grasp_RimK-type"/>
</dbReference>
<dbReference type="PROSITE" id="PS50975">
    <property type="entry name" value="ATP_GRASP"/>
    <property type="match status" value="1"/>
</dbReference>
<dbReference type="GO" id="GO:0016874">
    <property type="term" value="F:ligase activity"/>
    <property type="evidence" value="ECO:0007669"/>
    <property type="project" value="UniProtKB-KW"/>
</dbReference>
<keyword evidence="3 4" id="KW-0067">ATP-binding</keyword>
<dbReference type="NCBIfam" id="TIGR00768">
    <property type="entry name" value="rimK_fam"/>
    <property type="match status" value="1"/>
</dbReference>